<dbReference type="Proteomes" id="UP000594261">
    <property type="component" value="Chromosome 4"/>
</dbReference>
<dbReference type="KEGG" id="qlo:115985725"/>
<evidence type="ECO:0000313" key="3">
    <source>
        <dbReference type="Proteomes" id="UP000594261"/>
    </source>
</evidence>
<name>A0A7N2LIN1_QUELO</name>
<keyword evidence="3" id="KW-1185">Reference proteome</keyword>
<dbReference type="EMBL" id="LRBV02000004">
    <property type="status" value="NOT_ANNOTATED_CDS"/>
    <property type="molecule type" value="Genomic_DNA"/>
</dbReference>
<reference evidence="2 3" key="1">
    <citation type="journal article" date="2016" name="G3 (Bethesda)">
        <title>First Draft Assembly and Annotation of the Genome of a California Endemic Oak Quercus lobata Nee (Fagaceae).</title>
        <authorList>
            <person name="Sork V.L."/>
            <person name="Fitz-Gibbon S.T."/>
            <person name="Puiu D."/>
            <person name="Crepeau M."/>
            <person name="Gugger P.F."/>
            <person name="Sherman R."/>
            <person name="Stevens K."/>
            <person name="Langley C.H."/>
            <person name="Pellegrini M."/>
            <person name="Salzberg S.L."/>
        </authorList>
    </citation>
    <scope>NUCLEOTIDE SEQUENCE [LARGE SCALE GENOMIC DNA]</scope>
    <source>
        <strain evidence="2 3">cv. SW786</strain>
    </source>
</reference>
<feature type="domain" description="Reverse transcriptase zinc-binding" evidence="1">
    <location>
        <begin position="55"/>
        <end position="146"/>
    </location>
</feature>
<dbReference type="InParanoid" id="A0A7N2LIN1"/>
<organism evidence="2 3">
    <name type="scientific">Quercus lobata</name>
    <name type="common">Valley oak</name>
    <dbReference type="NCBI Taxonomy" id="97700"/>
    <lineage>
        <taxon>Eukaryota</taxon>
        <taxon>Viridiplantae</taxon>
        <taxon>Streptophyta</taxon>
        <taxon>Embryophyta</taxon>
        <taxon>Tracheophyta</taxon>
        <taxon>Spermatophyta</taxon>
        <taxon>Magnoliopsida</taxon>
        <taxon>eudicotyledons</taxon>
        <taxon>Gunneridae</taxon>
        <taxon>Pentapetalae</taxon>
        <taxon>rosids</taxon>
        <taxon>fabids</taxon>
        <taxon>Fagales</taxon>
        <taxon>Fagaceae</taxon>
        <taxon>Quercus</taxon>
    </lineage>
</organism>
<dbReference type="Pfam" id="PF13966">
    <property type="entry name" value="zf-RVT"/>
    <property type="match status" value="1"/>
</dbReference>
<evidence type="ECO:0000313" key="2">
    <source>
        <dbReference type="EnsemblPlants" id="QL04p070512:mrna:CDS:1"/>
    </source>
</evidence>
<proteinExistence type="predicted"/>
<dbReference type="EnsemblPlants" id="QL04p070512:mrna">
    <property type="protein sequence ID" value="QL04p070512:mrna:CDS:1"/>
    <property type="gene ID" value="QL04p070512"/>
</dbReference>
<dbReference type="RefSeq" id="XP_030964497.1">
    <property type="nucleotide sequence ID" value="XM_031108637.1"/>
</dbReference>
<reference evidence="2" key="2">
    <citation type="submission" date="2021-01" db="UniProtKB">
        <authorList>
            <consortium name="EnsemblPlants"/>
        </authorList>
    </citation>
    <scope>IDENTIFICATION</scope>
</reference>
<protein>
    <recommendedName>
        <fullName evidence="1">Reverse transcriptase zinc-binding domain-containing protein</fullName>
    </recommendedName>
</protein>
<evidence type="ECO:0000259" key="1">
    <source>
        <dbReference type="Pfam" id="PF13966"/>
    </source>
</evidence>
<dbReference type="Gramene" id="QL04p070512:mrna">
    <property type="protein sequence ID" value="QL04p070512:mrna:CDS:1"/>
    <property type="gene ID" value="QL04p070512"/>
</dbReference>
<dbReference type="GeneID" id="115985725"/>
<sequence length="366" mass="42244">MGDLIDQHTKNWMADYVISLFPFPLASTILQIPISKTNSVQDKLLWKYSKNGEYQAKKAYDFLARDHLVHPRHDQPQMGSWSRIRKVKVPLKVNNFIWKLMHDRLPTLLNLNIRGISNSNICPLCNEEEETATLLFLLYPFARACWHGSTLAIHSSDYNTISVQQWLTRLLSRYKQRDPDSMFYLQAIFTTLWTIWNYRNIVVQQGINPNPMDVILTGQNLSCRYKEAFSYHNTHSDRFDRSTRTDYQSTAGNWQLIIKVAGTRSRKPYRSGIAYEAITVQEDRVFFGAVSSKARTIGGALLEAVVEAEIAAKNQGFHQVLFLSDSRDLLQSFKKKKASDWLDNTRIADLIFLTQNGIWLLKTSSL</sequence>
<accession>A0A7N2LIN1</accession>
<dbReference type="OrthoDB" id="1717299at2759"/>
<gene>
    <name evidence="2" type="primary">LOC115985725</name>
</gene>
<dbReference type="AlphaFoldDB" id="A0A7N2LIN1"/>
<dbReference type="InterPro" id="IPR026960">
    <property type="entry name" value="RVT-Znf"/>
</dbReference>